<reference evidence="18" key="1">
    <citation type="submission" date="2020-10" db="EMBL/GenBank/DDBJ databases">
        <authorList>
            <person name="Gilroy R."/>
        </authorList>
    </citation>
    <scope>NUCLEOTIDE SEQUENCE</scope>
    <source>
        <strain evidence="18">ChiW3-316</strain>
    </source>
</reference>
<keyword evidence="6 15" id="KW-1003">Cell membrane</keyword>
<comment type="caution">
    <text evidence="18">The sequence shown here is derived from an EMBL/GenBank/DDBJ whole genome shotgun (WGS) entry which is preliminary data.</text>
</comment>
<dbReference type="PANTHER" id="PTHR44758:SF1">
    <property type="entry name" value="NAD(P) TRANSHYDROGENASE SUBUNIT BETA"/>
    <property type="match status" value="1"/>
</dbReference>
<comment type="similarity">
    <text evidence="3 15">Belongs to the PNT beta subunit family.</text>
</comment>
<dbReference type="InterPro" id="IPR034300">
    <property type="entry name" value="PNTB-like"/>
</dbReference>
<evidence type="ECO:0000256" key="7">
    <source>
        <dbReference type="ARBA" id="ARBA00022519"/>
    </source>
</evidence>
<evidence type="ECO:0000313" key="19">
    <source>
        <dbReference type="Proteomes" id="UP000824107"/>
    </source>
</evidence>
<dbReference type="Pfam" id="PF02233">
    <property type="entry name" value="PNTB"/>
    <property type="match status" value="1"/>
</dbReference>
<feature type="transmembrane region" description="Helical" evidence="16">
    <location>
        <begin position="177"/>
        <end position="196"/>
    </location>
</feature>
<organism evidence="18 19">
    <name type="scientific">Candidatus Scatocola faecipullorum</name>
    <dbReference type="NCBI Taxonomy" id="2840917"/>
    <lineage>
        <taxon>Bacteria</taxon>
        <taxon>Pseudomonadati</taxon>
        <taxon>Pseudomonadota</taxon>
        <taxon>Alphaproteobacteria</taxon>
        <taxon>Rhodospirillales</taxon>
        <taxon>Rhodospirillaceae</taxon>
        <taxon>Rhodospirillaceae incertae sedis</taxon>
        <taxon>Candidatus Scatocola</taxon>
    </lineage>
</organism>
<evidence type="ECO:0000256" key="11">
    <source>
        <dbReference type="ARBA" id="ARBA00022989"/>
    </source>
</evidence>
<keyword evidence="10 15" id="KW-1278">Translocase</keyword>
<feature type="transmembrane region" description="Helical" evidence="16">
    <location>
        <begin position="59"/>
        <end position="76"/>
    </location>
</feature>
<evidence type="ECO:0000256" key="15">
    <source>
        <dbReference type="PIRNR" id="PIRNR000204"/>
    </source>
</evidence>
<dbReference type="SUPFAM" id="SSF52467">
    <property type="entry name" value="DHS-like NAD/FAD-binding domain"/>
    <property type="match status" value="1"/>
</dbReference>
<accession>A0A9D1SBF8</accession>
<dbReference type="Proteomes" id="UP000824107">
    <property type="component" value="Unassembled WGS sequence"/>
</dbReference>
<sequence>MTHVYLSLAYLLSSILFIFSIRGLASPETARRGNLLGMLGMALAVSVTMYSPLVSDYKWVLLVICLGGIIGTWSALKVKMTALPQMIAAFNGLGGLSSVFIAVAEIMAGADTYLETSLGLLIGAVAFSGSVIAFAKLQGLMSARAVIFPGQQLLNLLLGLGVIAVCVMFTLSGNHQLFYILAALAIILGFLLVLPIGGADMPVVISVLNAYSGWAAVGIGFSLNNVLLIIVGSIVGASGAILSYIMVKAMNRSLTSVMLGGFGAETSGRQTQNDGIIKVAKAGNPEDAAFIMENANKVIIVPGYGMAVAQAQHIVKEMAADLHDKYGVEVKFAIHPVAGRMPGHMNVLLAEANVPYDDVFELEEINREFATADVAYVIGANDVTNPQAKTNPDSPIYGMPVLDVEKAKTVFFVKRSLATGYSGVENPLFYADNTIMLYGDAKKVTEEIVRTLEKN</sequence>
<name>A0A9D1SBF8_9PROT</name>
<evidence type="ECO:0000256" key="2">
    <source>
        <dbReference type="ARBA" id="ARBA00004429"/>
    </source>
</evidence>
<keyword evidence="13 15" id="KW-0472">Membrane</keyword>
<feature type="transmembrane region" description="Helical" evidence="16">
    <location>
        <begin position="120"/>
        <end position="141"/>
    </location>
</feature>
<dbReference type="GO" id="GO:0050661">
    <property type="term" value="F:NADP binding"/>
    <property type="evidence" value="ECO:0007669"/>
    <property type="project" value="InterPro"/>
</dbReference>
<comment type="subcellular location">
    <subcellularLocation>
        <location evidence="2">Cell inner membrane</location>
        <topology evidence="2">Multi-pass membrane protein</topology>
    </subcellularLocation>
</comment>
<evidence type="ECO:0000256" key="1">
    <source>
        <dbReference type="ARBA" id="ARBA00003943"/>
    </source>
</evidence>
<dbReference type="GO" id="GO:0005886">
    <property type="term" value="C:plasma membrane"/>
    <property type="evidence" value="ECO:0007669"/>
    <property type="project" value="UniProtKB-SubCell"/>
</dbReference>
<evidence type="ECO:0000256" key="13">
    <source>
        <dbReference type="ARBA" id="ARBA00023136"/>
    </source>
</evidence>
<feature type="transmembrane region" description="Helical" evidence="16">
    <location>
        <begin position="36"/>
        <end position="53"/>
    </location>
</feature>
<reference evidence="18" key="2">
    <citation type="journal article" date="2021" name="PeerJ">
        <title>Extensive microbial diversity within the chicken gut microbiome revealed by metagenomics and culture.</title>
        <authorList>
            <person name="Gilroy R."/>
            <person name="Ravi A."/>
            <person name="Getino M."/>
            <person name="Pursley I."/>
            <person name="Horton D.L."/>
            <person name="Alikhan N.F."/>
            <person name="Baker D."/>
            <person name="Gharbi K."/>
            <person name="Hall N."/>
            <person name="Watson M."/>
            <person name="Adriaenssens E.M."/>
            <person name="Foster-Nyarko E."/>
            <person name="Jarju S."/>
            <person name="Secka A."/>
            <person name="Antonio M."/>
            <person name="Oren A."/>
            <person name="Chaudhuri R.R."/>
            <person name="La Ragione R."/>
            <person name="Hildebrand F."/>
            <person name="Pallen M.J."/>
        </authorList>
    </citation>
    <scope>NUCLEOTIDE SEQUENCE</scope>
    <source>
        <strain evidence="18">ChiW3-316</strain>
    </source>
</reference>
<feature type="transmembrane region" description="Helical" evidence="16">
    <location>
        <begin position="153"/>
        <end position="171"/>
    </location>
</feature>
<dbReference type="PANTHER" id="PTHR44758">
    <property type="entry name" value="NAD(P) TRANSHYDROGENASE SUBUNIT BETA"/>
    <property type="match status" value="1"/>
</dbReference>
<feature type="transmembrane region" description="Helical" evidence="16">
    <location>
        <begin position="203"/>
        <end position="221"/>
    </location>
</feature>
<dbReference type="Gene3D" id="3.40.50.1220">
    <property type="entry name" value="TPP-binding domain"/>
    <property type="match status" value="1"/>
</dbReference>
<dbReference type="EMBL" id="DVNC01000032">
    <property type="protein sequence ID" value="HIU53452.1"/>
    <property type="molecule type" value="Genomic_DNA"/>
</dbReference>
<evidence type="ECO:0000259" key="17">
    <source>
        <dbReference type="Pfam" id="PF02233"/>
    </source>
</evidence>
<comment type="function">
    <text evidence="1 15">The transhydrogenation between NADH and NADP is coupled to respiration and ATP hydrolysis and functions as a proton pump across the membrane.</text>
</comment>
<proteinExistence type="inferred from homology"/>
<feature type="domain" description="NADP transhydrogenase beta-like" evidence="17">
    <location>
        <begin position="8"/>
        <end position="450"/>
    </location>
</feature>
<evidence type="ECO:0000256" key="12">
    <source>
        <dbReference type="ARBA" id="ARBA00023027"/>
    </source>
</evidence>
<feature type="transmembrane region" description="Helical" evidence="16">
    <location>
        <begin position="6"/>
        <end position="24"/>
    </location>
</feature>
<gene>
    <name evidence="18" type="ORF">IAD20_05170</name>
</gene>
<evidence type="ECO:0000256" key="5">
    <source>
        <dbReference type="ARBA" id="ARBA00014581"/>
    </source>
</evidence>
<evidence type="ECO:0000256" key="16">
    <source>
        <dbReference type="SAM" id="Phobius"/>
    </source>
</evidence>
<dbReference type="GO" id="GO:0008750">
    <property type="term" value="F:proton-translocating NAD(P)+ transhydrogenase activity"/>
    <property type="evidence" value="ECO:0007669"/>
    <property type="project" value="UniProtKB-EC"/>
</dbReference>
<evidence type="ECO:0000256" key="10">
    <source>
        <dbReference type="ARBA" id="ARBA00022967"/>
    </source>
</evidence>
<keyword evidence="11 16" id="KW-1133">Transmembrane helix</keyword>
<evidence type="ECO:0000256" key="9">
    <source>
        <dbReference type="ARBA" id="ARBA00022857"/>
    </source>
</evidence>
<evidence type="ECO:0000313" key="18">
    <source>
        <dbReference type="EMBL" id="HIU53452.1"/>
    </source>
</evidence>
<evidence type="ECO:0000256" key="6">
    <source>
        <dbReference type="ARBA" id="ARBA00022475"/>
    </source>
</evidence>
<feature type="transmembrane region" description="Helical" evidence="16">
    <location>
        <begin position="227"/>
        <end position="247"/>
    </location>
</feature>
<keyword evidence="9 15" id="KW-0521">NADP</keyword>
<evidence type="ECO:0000256" key="8">
    <source>
        <dbReference type="ARBA" id="ARBA00022692"/>
    </source>
</evidence>
<protein>
    <recommendedName>
        <fullName evidence="5 15">NAD(P) transhydrogenase subunit beta</fullName>
        <ecNumber evidence="4 15">7.1.1.1</ecNumber>
    </recommendedName>
    <alternativeName>
        <fullName evidence="15">Nicotinamide nucleotide transhydrogenase subunit beta</fullName>
    </alternativeName>
</protein>
<dbReference type="AlphaFoldDB" id="A0A9D1SBF8"/>
<dbReference type="InterPro" id="IPR029035">
    <property type="entry name" value="DHS-like_NAD/FAD-binding_dom"/>
</dbReference>
<evidence type="ECO:0000256" key="3">
    <source>
        <dbReference type="ARBA" id="ARBA00007919"/>
    </source>
</evidence>
<keyword evidence="12 15" id="KW-0520">NAD</keyword>
<keyword evidence="8 16" id="KW-0812">Transmembrane</keyword>
<dbReference type="PIRSF" id="PIRSF000204">
    <property type="entry name" value="PNTB"/>
    <property type="match status" value="1"/>
</dbReference>
<feature type="transmembrane region" description="Helical" evidence="16">
    <location>
        <begin position="88"/>
        <end position="108"/>
    </location>
</feature>
<dbReference type="EC" id="7.1.1.1" evidence="4 15"/>
<comment type="catalytic activity">
    <reaction evidence="14 15">
        <text>NAD(+) + NADPH + H(+)(in) = NADH + NADP(+) + H(+)(out)</text>
        <dbReference type="Rhea" id="RHEA:47992"/>
        <dbReference type="ChEBI" id="CHEBI:15378"/>
        <dbReference type="ChEBI" id="CHEBI:57540"/>
        <dbReference type="ChEBI" id="CHEBI:57783"/>
        <dbReference type="ChEBI" id="CHEBI:57945"/>
        <dbReference type="ChEBI" id="CHEBI:58349"/>
        <dbReference type="EC" id="7.1.1.1"/>
    </reaction>
</comment>
<keyword evidence="7 15" id="KW-0997">Cell inner membrane</keyword>
<evidence type="ECO:0000256" key="4">
    <source>
        <dbReference type="ARBA" id="ARBA00012943"/>
    </source>
</evidence>
<evidence type="ECO:0000256" key="14">
    <source>
        <dbReference type="ARBA" id="ARBA00048202"/>
    </source>
</evidence>
<dbReference type="InterPro" id="IPR012136">
    <property type="entry name" value="NADH_DH_b"/>
</dbReference>